<protein>
    <submittedName>
        <fullName evidence="2">Uncharacterized protein</fullName>
    </submittedName>
</protein>
<name>A0ABQ3FP72_9GAMM</name>
<feature type="region of interest" description="Disordered" evidence="1">
    <location>
        <begin position="118"/>
        <end position="143"/>
    </location>
</feature>
<dbReference type="EMBL" id="BMZM01000004">
    <property type="protein sequence ID" value="GHC32388.1"/>
    <property type="molecule type" value="Genomic_DNA"/>
</dbReference>
<evidence type="ECO:0000313" key="3">
    <source>
        <dbReference type="Proteomes" id="UP000604243"/>
    </source>
</evidence>
<organism evidence="2 3">
    <name type="scientific">Kushneria pakistanensis</name>
    <dbReference type="NCBI Taxonomy" id="1508770"/>
    <lineage>
        <taxon>Bacteria</taxon>
        <taxon>Pseudomonadati</taxon>
        <taxon>Pseudomonadota</taxon>
        <taxon>Gammaproteobacteria</taxon>
        <taxon>Oceanospirillales</taxon>
        <taxon>Halomonadaceae</taxon>
        <taxon>Kushneria</taxon>
    </lineage>
</organism>
<gene>
    <name evidence="2" type="ORF">GCM10010082_28530</name>
</gene>
<comment type="caution">
    <text evidence="2">The sequence shown here is derived from an EMBL/GenBank/DDBJ whole genome shotgun (WGS) entry which is preliminary data.</text>
</comment>
<dbReference type="Proteomes" id="UP000604243">
    <property type="component" value="Unassembled WGS sequence"/>
</dbReference>
<evidence type="ECO:0000256" key="1">
    <source>
        <dbReference type="SAM" id="MobiDB-lite"/>
    </source>
</evidence>
<keyword evidence="3" id="KW-1185">Reference proteome</keyword>
<proteinExistence type="predicted"/>
<evidence type="ECO:0000313" key="2">
    <source>
        <dbReference type="EMBL" id="GHC32388.1"/>
    </source>
</evidence>
<sequence>MFQGKTGGSRPVSRVLSRTVIPLGRSSPNASSNLPEPNAGHVNGFLFGLAPDGVYHATTCYQARGALLPHPFTLAVGTESIGTAWAVYSLLHFPSARAAQALPGILPCGARTFLPRTRRSGGDCPADSQARKNISAGPPLQAR</sequence>
<reference evidence="3" key="1">
    <citation type="journal article" date="2019" name="Int. J. Syst. Evol. Microbiol.">
        <title>The Global Catalogue of Microorganisms (GCM) 10K type strain sequencing project: providing services to taxonomists for standard genome sequencing and annotation.</title>
        <authorList>
            <consortium name="The Broad Institute Genomics Platform"/>
            <consortium name="The Broad Institute Genome Sequencing Center for Infectious Disease"/>
            <person name="Wu L."/>
            <person name="Ma J."/>
        </authorList>
    </citation>
    <scope>NUCLEOTIDE SEQUENCE [LARGE SCALE GENOMIC DNA]</scope>
    <source>
        <strain evidence="3">KCTC 42082</strain>
    </source>
</reference>
<accession>A0ABQ3FP72</accession>